<sequence>MKILGIDPGIERLGWGIVEKNSGQLTRIRSGVKKTLKSQKESERLWEIFDFLDKLIKKEKPDGLSTEKLFFAKNVKTALVIGEVRGVILAVAEKNGLSIKEFAPLEVKVAICGYGRASKENVASMLKLSINLPKNKLLDDETDALALALTSLVSATFP</sequence>
<keyword evidence="4 13" id="KW-0479">Metal-binding</keyword>
<dbReference type="Proteomes" id="UP000033915">
    <property type="component" value="Unassembled WGS sequence"/>
</dbReference>
<reference evidence="15 16" key="1">
    <citation type="journal article" date="2015" name="Nature">
        <title>rRNA introns, odd ribosomes, and small enigmatic genomes across a large radiation of phyla.</title>
        <authorList>
            <person name="Brown C.T."/>
            <person name="Hug L.A."/>
            <person name="Thomas B.C."/>
            <person name="Sharon I."/>
            <person name="Castelle C.J."/>
            <person name="Singh A."/>
            <person name="Wilkins M.J."/>
            <person name="Williams K.H."/>
            <person name="Banfield J.F."/>
        </authorList>
    </citation>
    <scope>NUCLEOTIDE SEQUENCE [LARGE SCALE GENOMIC DNA]</scope>
</reference>
<feature type="active site" evidence="13">
    <location>
        <position position="140"/>
    </location>
</feature>
<evidence type="ECO:0000256" key="9">
    <source>
        <dbReference type="ARBA" id="ARBA00023125"/>
    </source>
</evidence>
<name>A0A0G1KJL7_9BACT</name>
<evidence type="ECO:0000256" key="14">
    <source>
        <dbReference type="NCBIfam" id="TIGR00228"/>
    </source>
</evidence>
<dbReference type="GO" id="GO:0048476">
    <property type="term" value="C:Holliday junction resolvase complex"/>
    <property type="evidence" value="ECO:0007669"/>
    <property type="project" value="UniProtKB-UniRule"/>
</dbReference>
<comment type="function">
    <text evidence="13">The RuvA-RuvB-RuvC complex processes Holliday junction (HJ) DNA during genetic recombination and DNA repair. Endonuclease that resolves HJ intermediates. Cleaves cruciform DNA by making single-stranded nicks across the HJ at symmetrical positions within the homologous arms, yielding a 5'-phosphate and a 3'-hydroxyl group; requires a central core of homology in the junction. The consensus cleavage sequence is 5'-(A/T)TT(C/G)-3'. Cleavage occurs on the 3'-side of the TT dinucleotide at the point of strand exchange. HJ branch migration catalyzed by RuvA-RuvB allows RuvC to scan DNA until it finds its consensus sequence, where it cleaves and resolves the cruciform DNA.</text>
</comment>
<accession>A0A0G1KJL7</accession>
<evidence type="ECO:0000256" key="2">
    <source>
        <dbReference type="ARBA" id="ARBA00022490"/>
    </source>
</evidence>
<feature type="binding site" evidence="13">
    <location>
        <position position="67"/>
    </location>
    <ligand>
        <name>Mg(2+)</name>
        <dbReference type="ChEBI" id="CHEBI:18420"/>
        <label>2</label>
    </ligand>
</feature>
<evidence type="ECO:0000313" key="15">
    <source>
        <dbReference type="EMBL" id="KKT83728.1"/>
    </source>
</evidence>
<feature type="binding site" evidence="13">
    <location>
        <position position="7"/>
    </location>
    <ligand>
        <name>Mg(2+)</name>
        <dbReference type="ChEBI" id="CHEBI:18420"/>
        <label>1</label>
    </ligand>
</feature>
<dbReference type="NCBIfam" id="TIGR00228">
    <property type="entry name" value="ruvC"/>
    <property type="match status" value="1"/>
</dbReference>
<evidence type="ECO:0000256" key="1">
    <source>
        <dbReference type="ARBA" id="ARBA00009518"/>
    </source>
</evidence>
<evidence type="ECO:0000256" key="10">
    <source>
        <dbReference type="ARBA" id="ARBA00023172"/>
    </source>
</evidence>
<dbReference type="PANTHER" id="PTHR30194">
    <property type="entry name" value="CROSSOVER JUNCTION ENDODEOXYRIBONUCLEASE RUVC"/>
    <property type="match status" value="1"/>
</dbReference>
<keyword evidence="6 13" id="KW-0227">DNA damage</keyword>
<evidence type="ECO:0000256" key="3">
    <source>
        <dbReference type="ARBA" id="ARBA00022722"/>
    </source>
</evidence>
<comment type="catalytic activity">
    <reaction evidence="12 13">
        <text>Endonucleolytic cleavage at a junction such as a reciprocal single-stranded crossover between two homologous DNA duplexes (Holliday junction).</text>
        <dbReference type="EC" id="3.1.21.10"/>
    </reaction>
</comment>
<dbReference type="SUPFAM" id="SSF53098">
    <property type="entry name" value="Ribonuclease H-like"/>
    <property type="match status" value="1"/>
</dbReference>
<feature type="active site" evidence="13">
    <location>
        <position position="7"/>
    </location>
</feature>
<dbReference type="Pfam" id="PF02075">
    <property type="entry name" value="RuvC"/>
    <property type="match status" value="1"/>
</dbReference>
<dbReference type="InterPro" id="IPR012337">
    <property type="entry name" value="RNaseH-like_sf"/>
</dbReference>
<dbReference type="InterPro" id="IPR002176">
    <property type="entry name" value="X-over_junc_endoDNase_RuvC"/>
</dbReference>
<dbReference type="InterPro" id="IPR036397">
    <property type="entry name" value="RNaseH_sf"/>
</dbReference>
<dbReference type="GO" id="GO:0008821">
    <property type="term" value="F:crossover junction DNA endonuclease activity"/>
    <property type="evidence" value="ECO:0007669"/>
    <property type="project" value="UniProtKB-UniRule"/>
</dbReference>
<evidence type="ECO:0000256" key="5">
    <source>
        <dbReference type="ARBA" id="ARBA00022759"/>
    </source>
</evidence>
<evidence type="ECO:0000256" key="4">
    <source>
        <dbReference type="ARBA" id="ARBA00022723"/>
    </source>
</evidence>
<dbReference type="FunFam" id="3.30.420.10:FF:000002">
    <property type="entry name" value="Crossover junction endodeoxyribonuclease RuvC"/>
    <property type="match status" value="1"/>
</dbReference>
<dbReference type="PANTHER" id="PTHR30194:SF3">
    <property type="entry name" value="CROSSOVER JUNCTION ENDODEOXYRIBONUCLEASE RUVC"/>
    <property type="match status" value="1"/>
</dbReference>
<keyword evidence="10 13" id="KW-0233">DNA recombination</keyword>
<comment type="subcellular location">
    <subcellularLocation>
        <location evidence="13">Cytoplasm</location>
    </subcellularLocation>
</comment>
<dbReference type="GO" id="GO:0006281">
    <property type="term" value="P:DNA repair"/>
    <property type="evidence" value="ECO:0007669"/>
    <property type="project" value="UniProtKB-UniRule"/>
</dbReference>
<organism evidence="15 16">
    <name type="scientific">Candidatus Giovannonibacteria bacterium GW2011_GWC2_44_9</name>
    <dbReference type="NCBI Taxonomy" id="1618658"/>
    <lineage>
        <taxon>Bacteria</taxon>
        <taxon>Candidatus Giovannoniibacteriota</taxon>
    </lineage>
</organism>
<keyword evidence="2 13" id="KW-0963">Cytoplasm</keyword>
<dbReference type="PRINTS" id="PR00696">
    <property type="entry name" value="RSOLVASERUVC"/>
</dbReference>
<comment type="subunit">
    <text evidence="13">Homodimer which binds Holliday junction (HJ) DNA. The HJ becomes 2-fold symmetrical on binding to RuvC with unstacked arms; it has a different conformation from HJ DNA in complex with RuvA. In the full resolvosome a probable DNA-RuvA(4)-RuvB(12)-RuvC(2) complex forms which resolves the HJ.</text>
</comment>
<evidence type="ECO:0000256" key="6">
    <source>
        <dbReference type="ARBA" id="ARBA00022763"/>
    </source>
</evidence>
<feature type="active site" evidence="13">
    <location>
        <position position="67"/>
    </location>
</feature>
<keyword evidence="5 13" id="KW-0255">Endonuclease</keyword>
<dbReference type="GO" id="GO:0000287">
    <property type="term" value="F:magnesium ion binding"/>
    <property type="evidence" value="ECO:0007669"/>
    <property type="project" value="UniProtKB-UniRule"/>
</dbReference>
<evidence type="ECO:0000256" key="11">
    <source>
        <dbReference type="ARBA" id="ARBA00023204"/>
    </source>
</evidence>
<dbReference type="EC" id="3.1.21.10" evidence="13 14"/>
<dbReference type="EMBL" id="LCJT01000012">
    <property type="protein sequence ID" value="KKT83728.1"/>
    <property type="molecule type" value="Genomic_DNA"/>
</dbReference>
<evidence type="ECO:0000256" key="8">
    <source>
        <dbReference type="ARBA" id="ARBA00022842"/>
    </source>
</evidence>
<dbReference type="HAMAP" id="MF_00034">
    <property type="entry name" value="RuvC"/>
    <property type="match status" value="1"/>
</dbReference>
<keyword evidence="7 13" id="KW-0378">Hydrolase</keyword>
<evidence type="ECO:0000256" key="12">
    <source>
        <dbReference type="ARBA" id="ARBA00029354"/>
    </source>
</evidence>
<keyword evidence="9 13" id="KW-0238">DNA-binding</keyword>
<evidence type="ECO:0000256" key="7">
    <source>
        <dbReference type="ARBA" id="ARBA00022801"/>
    </source>
</evidence>
<comment type="cofactor">
    <cofactor evidence="13">
        <name>Mg(2+)</name>
        <dbReference type="ChEBI" id="CHEBI:18420"/>
    </cofactor>
    <text evidence="13">Binds 2 Mg(2+) ion per subunit.</text>
</comment>
<evidence type="ECO:0000313" key="16">
    <source>
        <dbReference type="Proteomes" id="UP000033915"/>
    </source>
</evidence>
<comment type="caution">
    <text evidence="15">The sequence shown here is derived from an EMBL/GenBank/DDBJ whole genome shotgun (WGS) entry which is preliminary data.</text>
</comment>
<dbReference type="PATRIC" id="fig|1618658.3.peg.455"/>
<comment type="similarity">
    <text evidence="1 13">Belongs to the RuvC family.</text>
</comment>
<dbReference type="AlphaFoldDB" id="A0A0G1KJL7"/>
<dbReference type="GO" id="GO:0006310">
    <property type="term" value="P:DNA recombination"/>
    <property type="evidence" value="ECO:0007669"/>
    <property type="project" value="UniProtKB-UniRule"/>
</dbReference>
<proteinExistence type="inferred from homology"/>
<dbReference type="GO" id="GO:0003677">
    <property type="term" value="F:DNA binding"/>
    <property type="evidence" value="ECO:0007669"/>
    <property type="project" value="UniProtKB-KW"/>
</dbReference>
<dbReference type="CDD" id="cd16962">
    <property type="entry name" value="RuvC"/>
    <property type="match status" value="1"/>
</dbReference>
<keyword evidence="11 13" id="KW-0234">DNA repair</keyword>
<protein>
    <recommendedName>
        <fullName evidence="13 14">Crossover junction endodeoxyribonuclease RuvC</fullName>
        <ecNumber evidence="13 14">3.1.21.10</ecNumber>
    </recommendedName>
    <alternativeName>
        <fullName evidence="13">Holliday junction nuclease RuvC</fullName>
    </alternativeName>
    <alternativeName>
        <fullName evidence="13">Holliday junction resolvase RuvC</fullName>
    </alternativeName>
</protein>
<keyword evidence="3 13" id="KW-0540">Nuclease</keyword>
<feature type="binding site" evidence="13">
    <location>
        <position position="140"/>
    </location>
    <ligand>
        <name>Mg(2+)</name>
        <dbReference type="ChEBI" id="CHEBI:18420"/>
        <label>1</label>
    </ligand>
</feature>
<evidence type="ECO:0000256" key="13">
    <source>
        <dbReference type="HAMAP-Rule" id="MF_00034"/>
    </source>
</evidence>
<dbReference type="GO" id="GO:0005737">
    <property type="term" value="C:cytoplasm"/>
    <property type="evidence" value="ECO:0007669"/>
    <property type="project" value="UniProtKB-SubCell"/>
</dbReference>
<gene>
    <name evidence="13" type="primary">ruvC</name>
    <name evidence="15" type="ORF">UW81_C0012G0017</name>
</gene>
<dbReference type="Gene3D" id="3.30.420.10">
    <property type="entry name" value="Ribonuclease H-like superfamily/Ribonuclease H"/>
    <property type="match status" value="1"/>
</dbReference>
<keyword evidence="8 13" id="KW-0460">Magnesium</keyword>